<dbReference type="Pfam" id="PF03060">
    <property type="entry name" value="NMO"/>
    <property type="match status" value="2"/>
</dbReference>
<evidence type="ECO:0000256" key="1">
    <source>
        <dbReference type="ARBA" id="ARBA00022630"/>
    </source>
</evidence>
<dbReference type="PANTHER" id="PTHR32332">
    <property type="entry name" value="2-NITROPROPANE DIOXYGENASE"/>
    <property type="match status" value="1"/>
</dbReference>
<sequence>MLRTDFTELLALRHPIACAPMGGVAGGALASAVAEAGGLGMIGAGTSADRDFLEHELGLINTEKPWGVGFLTWGLDMPTVATALESRPTAIMLSFGDPSPYAEAVHAAGAKLIIQVTDLDEARRALDVGADLLVAQGGDAGGHVGRKAIGTLSFVPSVVDLAAGVPVLAAGGIADGRGLAAVLALGAAGAVIGTRFEASFEAVVTAEVTKALLDAHGADTERNTVLDIARGSAWPDRYPARTLRNTVIDRWQHREDELRADTATLAELRAAIDREDPDAMPIWAGQALGLITAVAHADEIVHSIAAEAERILARVNGFRVE</sequence>
<dbReference type="RefSeq" id="WP_167477572.1">
    <property type="nucleotide sequence ID" value="NZ_CP046172.1"/>
</dbReference>
<dbReference type="Proteomes" id="UP000503540">
    <property type="component" value="Chromosome"/>
</dbReference>
<organism evidence="4 5">
    <name type="scientific">Nocardia arthritidis</name>
    <dbReference type="NCBI Taxonomy" id="228602"/>
    <lineage>
        <taxon>Bacteria</taxon>
        <taxon>Bacillati</taxon>
        <taxon>Actinomycetota</taxon>
        <taxon>Actinomycetes</taxon>
        <taxon>Mycobacteriales</taxon>
        <taxon>Nocardiaceae</taxon>
        <taxon>Nocardia</taxon>
    </lineage>
</organism>
<proteinExistence type="predicted"/>
<keyword evidence="3" id="KW-0560">Oxidoreductase</keyword>
<evidence type="ECO:0000313" key="5">
    <source>
        <dbReference type="Proteomes" id="UP000503540"/>
    </source>
</evidence>
<protein>
    <submittedName>
        <fullName evidence="4">Nitronate monooxygenase</fullName>
    </submittedName>
</protein>
<evidence type="ECO:0000256" key="2">
    <source>
        <dbReference type="ARBA" id="ARBA00022643"/>
    </source>
</evidence>
<keyword evidence="1" id="KW-0285">Flavoprotein</keyword>
<dbReference type="SUPFAM" id="SSF51412">
    <property type="entry name" value="Inosine monophosphate dehydrogenase (IMPDH)"/>
    <property type="match status" value="1"/>
</dbReference>
<reference evidence="4 5" key="1">
    <citation type="journal article" date="2019" name="ACS Chem. Biol.">
        <title>Identification and Mobilization of a Cryptic Antibiotic Biosynthesis Gene Locus from a Human-Pathogenic Nocardia Isolate.</title>
        <authorList>
            <person name="Herisse M."/>
            <person name="Ishida K."/>
            <person name="Porter J.L."/>
            <person name="Howden B."/>
            <person name="Hertweck C."/>
            <person name="Stinear T.P."/>
            <person name="Pidot S.J."/>
        </authorList>
    </citation>
    <scope>NUCLEOTIDE SEQUENCE [LARGE SCALE GENOMIC DNA]</scope>
    <source>
        <strain evidence="4 5">AUSMDU00012717</strain>
    </source>
</reference>
<dbReference type="EMBL" id="CP046172">
    <property type="protein sequence ID" value="QIS15302.1"/>
    <property type="molecule type" value="Genomic_DNA"/>
</dbReference>
<gene>
    <name evidence="4" type="ORF">F5544_37375</name>
</gene>
<keyword evidence="4" id="KW-0503">Monooxygenase</keyword>
<dbReference type="PANTHER" id="PTHR32332:SF31">
    <property type="entry name" value="2-NITROPROPANE DIOXYGENASE FAMILY, PUTATIVE (AFU_ORTHOLOGUE AFUA_2G09850)-RELATED"/>
    <property type="match status" value="1"/>
</dbReference>
<dbReference type="KEGG" id="nah:F5544_37375"/>
<evidence type="ECO:0000313" key="4">
    <source>
        <dbReference type="EMBL" id="QIS15302.1"/>
    </source>
</evidence>
<dbReference type="AlphaFoldDB" id="A0A6G9YQ17"/>
<name>A0A6G9YQ17_9NOCA</name>
<dbReference type="Gene3D" id="3.20.20.70">
    <property type="entry name" value="Aldolase class I"/>
    <property type="match status" value="1"/>
</dbReference>
<dbReference type="InterPro" id="IPR004136">
    <property type="entry name" value="NMO"/>
</dbReference>
<keyword evidence="5" id="KW-1185">Reference proteome</keyword>
<keyword evidence="2" id="KW-0288">FMN</keyword>
<accession>A0A6G9YQ17</accession>
<dbReference type="GO" id="GO:0018580">
    <property type="term" value="F:nitronate monooxygenase activity"/>
    <property type="evidence" value="ECO:0007669"/>
    <property type="project" value="InterPro"/>
</dbReference>
<dbReference type="CDD" id="cd04730">
    <property type="entry name" value="NPD_like"/>
    <property type="match status" value="1"/>
</dbReference>
<dbReference type="InterPro" id="IPR013785">
    <property type="entry name" value="Aldolase_TIM"/>
</dbReference>
<evidence type="ECO:0000256" key="3">
    <source>
        <dbReference type="ARBA" id="ARBA00023002"/>
    </source>
</evidence>